<dbReference type="PANTHER" id="PTHR48079:SF6">
    <property type="entry name" value="NAD(P)-BINDING DOMAIN-CONTAINING PROTEIN-RELATED"/>
    <property type="match status" value="1"/>
</dbReference>
<dbReference type="KEGG" id="caul:KCG34_09490"/>
<dbReference type="GO" id="GO:0004029">
    <property type="term" value="F:aldehyde dehydrogenase (NAD+) activity"/>
    <property type="evidence" value="ECO:0007669"/>
    <property type="project" value="TreeGrafter"/>
</dbReference>
<dbReference type="CDD" id="cd05262">
    <property type="entry name" value="SDR_a7"/>
    <property type="match status" value="1"/>
</dbReference>
<dbReference type="Gene3D" id="3.40.50.720">
    <property type="entry name" value="NAD(P)-binding Rossmann-like Domain"/>
    <property type="match status" value="1"/>
</dbReference>
<evidence type="ECO:0000259" key="1">
    <source>
        <dbReference type="Pfam" id="PF01370"/>
    </source>
</evidence>
<gene>
    <name evidence="2" type="ORF">KCG34_09490</name>
</gene>
<protein>
    <submittedName>
        <fullName evidence="2">SDR family oxidoreductase</fullName>
    </submittedName>
</protein>
<dbReference type="RefSeq" id="WP_211940121.1">
    <property type="nucleotide sequence ID" value="NZ_CP073078.1"/>
</dbReference>
<reference evidence="2" key="1">
    <citation type="submission" date="2021-04" db="EMBL/GenBank/DDBJ databases">
        <title>The complete genome sequence of Caulobacter sp. S6.</title>
        <authorList>
            <person name="Tang Y."/>
            <person name="Ouyang W."/>
            <person name="Liu Q."/>
            <person name="Huang B."/>
            <person name="Guo Z."/>
            <person name="Lei P."/>
        </authorList>
    </citation>
    <scope>NUCLEOTIDE SEQUENCE</scope>
    <source>
        <strain evidence="2">S6</strain>
    </source>
</reference>
<evidence type="ECO:0000313" key="3">
    <source>
        <dbReference type="Proteomes" id="UP000676409"/>
    </source>
</evidence>
<dbReference type="PANTHER" id="PTHR48079">
    <property type="entry name" value="PROTEIN YEEZ"/>
    <property type="match status" value="1"/>
</dbReference>
<feature type="domain" description="NAD-dependent epimerase/dehydratase" evidence="1">
    <location>
        <begin position="3"/>
        <end position="215"/>
    </location>
</feature>
<dbReference type="InterPro" id="IPR001509">
    <property type="entry name" value="Epimerase_deHydtase"/>
</dbReference>
<dbReference type="Proteomes" id="UP000676409">
    <property type="component" value="Chromosome"/>
</dbReference>
<dbReference type="InterPro" id="IPR036291">
    <property type="entry name" value="NAD(P)-bd_dom_sf"/>
</dbReference>
<dbReference type="InterPro" id="IPR051783">
    <property type="entry name" value="NAD(P)-dependent_oxidoreduct"/>
</dbReference>
<organism evidence="2 3">
    <name type="scientific">Phenylobacterium montanum</name>
    <dbReference type="NCBI Taxonomy" id="2823693"/>
    <lineage>
        <taxon>Bacteria</taxon>
        <taxon>Pseudomonadati</taxon>
        <taxon>Pseudomonadota</taxon>
        <taxon>Alphaproteobacteria</taxon>
        <taxon>Caulobacterales</taxon>
        <taxon>Caulobacteraceae</taxon>
        <taxon>Phenylobacterium</taxon>
    </lineage>
</organism>
<keyword evidence="3" id="KW-1185">Reference proteome</keyword>
<dbReference type="EMBL" id="CP073078">
    <property type="protein sequence ID" value="QUD90070.1"/>
    <property type="molecule type" value="Genomic_DNA"/>
</dbReference>
<evidence type="ECO:0000313" key="2">
    <source>
        <dbReference type="EMBL" id="QUD90070.1"/>
    </source>
</evidence>
<dbReference type="SUPFAM" id="SSF51735">
    <property type="entry name" value="NAD(P)-binding Rossmann-fold domains"/>
    <property type="match status" value="1"/>
</dbReference>
<sequence length="296" mass="30953">MRVFLTGATGFIGSTVIEELHAAGHQVVGLARSDIAAAALKERGVEVWRGDVADPAGLAEAARGADGVIHCAFGHDFSNYLEAGEADLRAVSAMAQALAGSGKPLVVTSGLTAATPGRASTEADPAQTEGMGAVRGRPEALALEASQSGVRSMVVRLAPSVHDRGQQGLVSQLIETARRTGVSAYVGDGGERWPAVHRRDAARLFRLALERGQPGQRLHAVGEEGVSLRAIAEVVGERLGLPTRSVDFDDAFNHFGWVAAAVANDIRASSVLTQESLGWRPMEPGLLEGLRGLYLP</sequence>
<accession>A0A975G388</accession>
<name>A0A975G388_9CAUL</name>
<dbReference type="AlphaFoldDB" id="A0A975G388"/>
<dbReference type="GO" id="GO:0005737">
    <property type="term" value="C:cytoplasm"/>
    <property type="evidence" value="ECO:0007669"/>
    <property type="project" value="TreeGrafter"/>
</dbReference>
<proteinExistence type="predicted"/>
<dbReference type="Pfam" id="PF01370">
    <property type="entry name" value="Epimerase"/>
    <property type="match status" value="1"/>
</dbReference>